<name>A0A4R1R0M6_HYDET</name>
<evidence type="ECO:0000256" key="5">
    <source>
        <dbReference type="ARBA" id="ARBA00022989"/>
    </source>
</evidence>
<dbReference type="OrthoDB" id="9771544at2"/>
<evidence type="ECO:0000256" key="3">
    <source>
        <dbReference type="ARBA" id="ARBA00022475"/>
    </source>
</evidence>
<feature type="transmembrane region" description="Helical" evidence="7">
    <location>
        <begin position="191"/>
        <end position="214"/>
    </location>
</feature>
<evidence type="ECO:0000256" key="1">
    <source>
        <dbReference type="ARBA" id="ARBA00004651"/>
    </source>
</evidence>
<gene>
    <name evidence="9" type="ORF">EDC14_104043</name>
</gene>
<dbReference type="Pfam" id="PF00528">
    <property type="entry name" value="BPD_transp_1"/>
    <property type="match status" value="1"/>
</dbReference>
<evidence type="ECO:0000313" key="9">
    <source>
        <dbReference type="EMBL" id="TCL58829.1"/>
    </source>
</evidence>
<evidence type="ECO:0000313" key="10">
    <source>
        <dbReference type="Proteomes" id="UP000295008"/>
    </source>
</evidence>
<dbReference type="SUPFAM" id="SSF161098">
    <property type="entry name" value="MetI-like"/>
    <property type="match status" value="1"/>
</dbReference>
<feature type="transmembrane region" description="Helical" evidence="7">
    <location>
        <begin position="133"/>
        <end position="154"/>
    </location>
</feature>
<feature type="transmembrane region" description="Helical" evidence="7">
    <location>
        <begin position="234"/>
        <end position="258"/>
    </location>
</feature>
<feature type="transmembrane region" description="Helical" evidence="7">
    <location>
        <begin position="65"/>
        <end position="94"/>
    </location>
</feature>
<dbReference type="RefSeq" id="WP_132016709.1">
    <property type="nucleotide sequence ID" value="NZ_SLUN01000040.1"/>
</dbReference>
<evidence type="ECO:0000256" key="7">
    <source>
        <dbReference type="RuleBase" id="RU363032"/>
    </source>
</evidence>
<dbReference type="GO" id="GO:0055085">
    <property type="term" value="P:transmembrane transport"/>
    <property type="evidence" value="ECO:0007669"/>
    <property type="project" value="InterPro"/>
</dbReference>
<dbReference type="Proteomes" id="UP000295008">
    <property type="component" value="Unassembled WGS sequence"/>
</dbReference>
<evidence type="ECO:0000256" key="6">
    <source>
        <dbReference type="ARBA" id="ARBA00023136"/>
    </source>
</evidence>
<comment type="caution">
    <text evidence="9">The sequence shown here is derived from an EMBL/GenBank/DDBJ whole genome shotgun (WGS) entry which is preliminary data.</text>
</comment>
<keyword evidence="10" id="KW-1185">Reference proteome</keyword>
<keyword evidence="2 7" id="KW-0813">Transport</keyword>
<dbReference type="PANTHER" id="PTHR43744">
    <property type="entry name" value="ABC TRANSPORTER PERMEASE PROTEIN MG189-RELATED-RELATED"/>
    <property type="match status" value="1"/>
</dbReference>
<comment type="similarity">
    <text evidence="7">Belongs to the binding-protein-dependent transport system permease family.</text>
</comment>
<dbReference type="PROSITE" id="PS50928">
    <property type="entry name" value="ABC_TM1"/>
    <property type="match status" value="1"/>
</dbReference>
<dbReference type="InterPro" id="IPR035906">
    <property type="entry name" value="MetI-like_sf"/>
</dbReference>
<sequence length="272" mass="30460">MKEEKSNGWLTIMLCIGAVIVIFPFLWTVLSAFKTPYEIIKIPPSFFPARLYWGGFQKVLFEAPFLLWMVNSLLVAVTTTVITMFTSALAGYIYAKFDFPGKRLSFLAILATLMVPFEVILISTYMVADKLGLLNSLAGLIVPAMVSAFGIFLCKQFIEAIPSDLVESGRVDGASELRIFFQIIVPEIRPVLSALAIFTFMGSWNNYLWPLVAINDMEKMTVPLALYYFNTAHVAQYNVVMAAATLIMIPVIIVYLIFQRQFIEGLAMTGIK</sequence>
<feature type="transmembrane region" description="Helical" evidence="7">
    <location>
        <begin position="7"/>
        <end position="27"/>
    </location>
</feature>
<dbReference type="EMBL" id="SLUN01000040">
    <property type="protein sequence ID" value="TCL58829.1"/>
    <property type="molecule type" value="Genomic_DNA"/>
</dbReference>
<feature type="transmembrane region" description="Helical" evidence="7">
    <location>
        <begin position="106"/>
        <end position="127"/>
    </location>
</feature>
<dbReference type="PANTHER" id="PTHR43744:SF12">
    <property type="entry name" value="ABC TRANSPORTER PERMEASE PROTEIN MG189-RELATED"/>
    <property type="match status" value="1"/>
</dbReference>
<protein>
    <submittedName>
        <fullName evidence="9">Carbohydrate ABC transporter membrane protein 2 (CUT1 family)</fullName>
    </submittedName>
</protein>
<feature type="domain" description="ABC transmembrane type-1" evidence="8">
    <location>
        <begin position="69"/>
        <end position="258"/>
    </location>
</feature>
<dbReference type="Gene3D" id="1.10.3720.10">
    <property type="entry name" value="MetI-like"/>
    <property type="match status" value="1"/>
</dbReference>
<evidence type="ECO:0000256" key="2">
    <source>
        <dbReference type="ARBA" id="ARBA00022448"/>
    </source>
</evidence>
<dbReference type="CDD" id="cd06261">
    <property type="entry name" value="TM_PBP2"/>
    <property type="match status" value="1"/>
</dbReference>
<evidence type="ECO:0000259" key="8">
    <source>
        <dbReference type="PROSITE" id="PS50928"/>
    </source>
</evidence>
<comment type="subcellular location">
    <subcellularLocation>
        <location evidence="1 7">Cell membrane</location>
        <topology evidence="1 7">Multi-pass membrane protein</topology>
    </subcellularLocation>
</comment>
<keyword evidence="4 7" id="KW-0812">Transmembrane</keyword>
<reference evidence="9 10" key="1">
    <citation type="submission" date="2019-03" db="EMBL/GenBank/DDBJ databases">
        <title>Genomic Encyclopedia of Type Strains, Phase IV (KMG-IV): sequencing the most valuable type-strain genomes for metagenomic binning, comparative biology and taxonomic classification.</title>
        <authorList>
            <person name="Goeker M."/>
        </authorList>
    </citation>
    <scope>NUCLEOTIDE SEQUENCE [LARGE SCALE GENOMIC DNA]</scope>
    <source>
        <strain evidence="9 10">LX-B</strain>
    </source>
</reference>
<organism evidence="9 10">
    <name type="scientific">Hydrogenispora ethanolica</name>
    <dbReference type="NCBI Taxonomy" id="1082276"/>
    <lineage>
        <taxon>Bacteria</taxon>
        <taxon>Bacillati</taxon>
        <taxon>Bacillota</taxon>
        <taxon>Hydrogenispora</taxon>
    </lineage>
</organism>
<dbReference type="InterPro" id="IPR000515">
    <property type="entry name" value="MetI-like"/>
</dbReference>
<evidence type="ECO:0000256" key="4">
    <source>
        <dbReference type="ARBA" id="ARBA00022692"/>
    </source>
</evidence>
<keyword evidence="5 7" id="KW-1133">Transmembrane helix</keyword>
<proteinExistence type="inferred from homology"/>
<keyword evidence="3" id="KW-1003">Cell membrane</keyword>
<dbReference type="GO" id="GO:0005886">
    <property type="term" value="C:plasma membrane"/>
    <property type="evidence" value="ECO:0007669"/>
    <property type="project" value="UniProtKB-SubCell"/>
</dbReference>
<keyword evidence="6 7" id="KW-0472">Membrane</keyword>
<accession>A0A4R1R0M6</accession>
<dbReference type="AlphaFoldDB" id="A0A4R1R0M6"/>